<name>A0A5N4A841_PHOPY</name>
<organism evidence="2 3">
    <name type="scientific">Photinus pyralis</name>
    <name type="common">Common eastern firefly</name>
    <name type="synonym">Lampyris pyralis</name>
    <dbReference type="NCBI Taxonomy" id="7054"/>
    <lineage>
        <taxon>Eukaryota</taxon>
        <taxon>Metazoa</taxon>
        <taxon>Ecdysozoa</taxon>
        <taxon>Arthropoda</taxon>
        <taxon>Hexapoda</taxon>
        <taxon>Insecta</taxon>
        <taxon>Pterygota</taxon>
        <taxon>Neoptera</taxon>
        <taxon>Endopterygota</taxon>
        <taxon>Coleoptera</taxon>
        <taxon>Polyphaga</taxon>
        <taxon>Elateriformia</taxon>
        <taxon>Elateroidea</taxon>
        <taxon>Lampyridae</taxon>
        <taxon>Lampyrinae</taxon>
        <taxon>Photinus</taxon>
    </lineage>
</organism>
<reference evidence="2 3" key="1">
    <citation type="journal article" date="2018" name="Elife">
        <title>Firefly genomes illuminate parallel origins of bioluminescence in beetles.</title>
        <authorList>
            <person name="Fallon T.R."/>
            <person name="Lower S.E."/>
            <person name="Chang C.H."/>
            <person name="Bessho-Uehara M."/>
            <person name="Martin G.J."/>
            <person name="Bewick A.J."/>
            <person name="Behringer M."/>
            <person name="Debat H.J."/>
            <person name="Wong I."/>
            <person name="Day J.C."/>
            <person name="Suvorov A."/>
            <person name="Silva C.J."/>
            <person name="Stanger-Hall K.F."/>
            <person name="Hall D.W."/>
            <person name="Schmitz R.J."/>
            <person name="Nelson D.R."/>
            <person name="Lewis S.M."/>
            <person name="Shigenobu S."/>
            <person name="Bybee S.M."/>
            <person name="Larracuente A.M."/>
            <person name="Oba Y."/>
            <person name="Weng J.K."/>
        </authorList>
    </citation>
    <scope>NUCLEOTIDE SEQUENCE [LARGE SCALE GENOMIC DNA]</scope>
    <source>
        <strain evidence="2">1611_PpyrPB1</strain>
        <tissue evidence="2">Whole body</tissue>
    </source>
</reference>
<dbReference type="Proteomes" id="UP000327044">
    <property type="component" value="Unassembled WGS sequence"/>
</dbReference>
<dbReference type="InParanoid" id="A0A5N4A841"/>
<keyword evidence="3" id="KW-1185">Reference proteome</keyword>
<evidence type="ECO:0000313" key="3">
    <source>
        <dbReference type="Proteomes" id="UP000327044"/>
    </source>
</evidence>
<evidence type="ECO:0000313" key="2">
    <source>
        <dbReference type="EMBL" id="KAB0793459.1"/>
    </source>
</evidence>
<evidence type="ECO:0000256" key="1">
    <source>
        <dbReference type="SAM" id="MobiDB-lite"/>
    </source>
</evidence>
<protein>
    <submittedName>
        <fullName evidence="2">Uncharacterized protein</fullName>
    </submittedName>
</protein>
<comment type="caution">
    <text evidence="2">The sequence shown here is derived from an EMBL/GenBank/DDBJ whole genome shotgun (WGS) entry which is preliminary data.</text>
</comment>
<feature type="compositionally biased region" description="Low complexity" evidence="1">
    <location>
        <begin position="138"/>
        <end position="147"/>
    </location>
</feature>
<sequence>MAADEVVVSDHGSKVCAVCGKNTAKKRVKCVKCCSYYHDSCAKTKLKLVSVIDGDLINCCGTVTESNQSIEDNMYTSDAKPSEIDYLRAIICDKNRLIALLYDKIQIMEEKMLSMDKYHVSTRFTTPSQNQPKENLASSSSSHSTGSQLRHLTAPKMQNPNIISKSTTKRVHDKVTTYADRAGMNADNGIRPSIQNEKLPVVKSPADDNNEHEGEWKTIKTTRRLRRKSPVRGTNSSNLDIQGIPRLYHLYVSRLHPSLSAVNITNFLSKNGINIFECQKMESKYPEIYSSFKVSITEDMNERIHKPDLWPNGVTVGKFFQHLDRLRERQKQSILQETS</sequence>
<accession>A0A5N4A841</accession>
<proteinExistence type="predicted"/>
<feature type="region of interest" description="Disordered" evidence="1">
    <location>
        <begin position="124"/>
        <end position="156"/>
    </location>
</feature>
<gene>
    <name evidence="2" type="ORF">PPYR_13079</name>
</gene>
<dbReference type="AlphaFoldDB" id="A0A5N4A841"/>
<dbReference type="EMBL" id="VVIM01000009">
    <property type="protein sequence ID" value="KAB0793459.1"/>
    <property type="molecule type" value="Genomic_DNA"/>
</dbReference>
<feature type="compositionally biased region" description="Polar residues" evidence="1">
    <location>
        <begin position="124"/>
        <end position="137"/>
    </location>
</feature>